<dbReference type="InterPro" id="IPR011008">
    <property type="entry name" value="Dimeric_a/b-barrel"/>
</dbReference>
<keyword evidence="5" id="KW-0408">Iron</keyword>
<evidence type="ECO:0000256" key="1">
    <source>
        <dbReference type="ARBA" id="ARBA00001970"/>
    </source>
</evidence>
<comment type="caution">
    <text evidence="7">The sequence shown here is derived from an EMBL/GenBank/DDBJ whole genome shotgun (WGS) entry which is preliminary data.</text>
</comment>
<evidence type="ECO:0000256" key="4">
    <source>
        <dbReference type="ARBA" id="ARBA00023002"/>
    </source>
</evidence>
<dbReference type="PANTHER" id="PTHR30521">
    <property type="entry name" value="DEFERROCHELATASE/PEROXIDASE"/>
    <property type="match status" value="1"/>
</dbReference>
<keyword evidence="4" id="KW-0560">Oxidoreductase</keyword>
<evidence type="ECO:0000313" key="8">
    <source>
        <dbReference type="Proteomes" id="UP001495147"/>
    </source>
</evidence>
<dbReference type="Gene3D" id="1.10.630.10">
    <property type="entry name" value="Cytochrome P450"/>
    <property type="match status" value="1"/>
</dbReference>
<dbReference type="PANTHER" id="PTHR30521:SF5">
    <property type="entry name" value="BLR4509 PROTEIN"/>
    <property type="match status" value="1"/>
</dbReference>
<evidence type="ECO:0000259" key="6">
    <source>
        <dbReference type="Pfam" id="PF20628"/>
    </source>
</evidence>
<protein>
    <recommendedName>
        <fullName evidence="6">Dyp-type peroxidase C-terminal domain-containing protein</fullName>
    </recommendedName>
</protein>
<feature type="domain" description="Dyp-type peroxidase C-terminal" evidence="6">
    <location>
        <begin position="565"/>
        <end position="655"/>
    </location>
</feature>
<gene>
    <name evidence="7" type="ORF">ABDJ85_03625</name>
</gene>
<sequence length="1150" mass="124697">MTTPRTADVQLGGITDLNLIADVKLGFVDAFETITYLDRLRRVLKTLNGLRLSSRESSLTAAGFTDVVSRWRIVHSFRWSIVDPADPTDPRSKARLMLSVNFDGGWEPYMRVIWDQLGSTLDLMLCHVEGYQLSNRCSFESYSAWVRAHEVSADFLFMESSRSVADTEYLKAYEASQRGKPDALTAARVHSLLQGETKPLPADPRARMAMALKGLPGLSALFALQRYFGQGALDGYCLLRATQDVFFEMKLLDTRQLFPQEPLSPVRAQYAQMLAWFESEIPPVPSPQRELHFAGHDIQAGILSPVRARTGALVLLRVAQPSTALAFLSALPLPWEGSHTPENGLWTQVALSLSGLRALGIPETRLQRLPTAFKEGMAARAGLIGDLRHNHPRNWRWPRRADGAGPIEPSAAHVLIQLRCADAAGAAHLDAAIAALSGPATGLALMAVEPLRTNPARKENFGYADGISQPAAHTVPGESAWSDQVPRGELLLGYPTLRDKQYPVPEKADALLDNGSFLVVRKLRQWTGRLARQVENEAARLGLDPELVYAKLMGRDRAGKPLVEPGHSSNDFNYRQDANGAQCPIHAHIRRSNPRQFSGPTGLTNTMPRILRRGMSYGAAPTVPADDAERGLMFMAYSAHLAEQFEVIQRWVAGANASGGYADQPDPLLAVVDPDARPNRLYTFEHEGNAYAMDLGPAPFVSLEWGGYFFVPSLPALRNLPALAELPLPVAPPAPTPPSAPALDDAAAWQLWLEDQNSRDIAWAWVRGQPGGVVRTAYGVLVGSPEGVCQVLRNSPDRYSVKGYGTRMVASLGPGYLGMDDDNGHAEQAPAVNAAIEQIREDQAYAETYALATAWFARQRAAGQMLAAATGTPQTQLDLERLSLDVLAGLCTAWFGQPDGQHLWGTEYRPPAESPRPRCPADLLPVSRYVFSPKPSVRVEQAGQRAGQAYLKAVEAWLATSKPAEGTLGRAIVDAAAAVPGATPYSVAATYAGIMLGFPPTVHANMLTVLGAWVAKNKLWEIQQQWLEAPAPRHYAHAVARLRPAMLLTLNQRPTPFQVYRLARADHRLGTVDVKAGDTVIAALGSATQANPALHHVAFGGDRVDPQGAPPHACPGYGMGMGVMLGVAAALLEAGTLKPTGSPVSLYLDV</sequence>
<organism evidence="7 8">
    <name type="scientific">Roseateles paludis</name>
    <dbReference type="NCBI Taxonomy" id="3145238"/>
    <lineage>
        <taxon>Bacteria</taxon>
        <taxon>Pseudomonadati</taxon>
        <taxon>Pseudomonadota</taxon>
        <taxon>Betaproteobacteria</taxon>
        <taxon>Burkholderiales</taxon>
        <taxon>Sphaerotilaceae</taxon>
        <taxon>Roseateles</taxon>
    </lineage>
</organism>
<accession>A0ABV0FX88</accession>
<keyword evidence="2" id="KW-0575">Peroxidase</keyword>
<dbReference type="InterPro" id="IPR048328">
    <property type="entry name" value="Dyp_perox_C"/>
</dbReference>
<dbReference type="EMBL" id="JBDPZD010000001">
    <property type="protein sequence ID" value="MEO3690543.1"/>
    <property type="molecule type" value="Genomic_DNA"/>
</dbReference>
<dbReference type="InterPro" id="IPR036396">
    <property type="entry name" value="Cyt_P450_sf"/>
</dbReference>
<dbReference type="Pfam" id="PF20628">
    <property type="entry name" value="Dyp_perox_C"/>
    <property type="match status" value="1"/>
</dbReference>
<proteinExistence type="predicted"/>
<reference evidence="7 8" key="1">
    <citation type="submission" date="2024-05" db="EMBL/GenBank/DDBJ databases">
        <title>Roseateles sp. DJS-2-20 16S ribosomal RNA gene Genome sequencing and assembly.</title>
        <authorList>
            <person name="Woo H."/>
        </authorList>
    </citation>
    <scope>NUCLEOTIDE SEQUENCE [LARGE SCALE GENOMIC DNA]</scope>
    <source>
        <strain evidence="7 8">DJS-2-20</strain>
    </source>
</reference>
<evidence type="ECO:0000256" key="2">
    <source>
        <dbReference type="ARBA" id="ARBA00022559"/>
    </source>
</evidence>
<keyword evidence="3" id="KW-0479">Metal-binding</keyword>
<dbReference type="SUPFAM" id="SSF48264">
    <property type="entry name" value="Cytochrome P450"/>
    <property type="match status" value="1"/>
</dbReference>
<evidence type="ECO:0000313" key="7">
    <source>
        <dbReference type="EMBL" id="MEO3690543.1"/>
    </source>
</evidence>
<dbReference type="PROSITE" id="PS51404">
    <property type="entry name" value="DYP_PEROXIDASE"/>
    <property type="match status" value="1"/>
</dbReference>
<comment type="cofactor">
    <cofactor evidence="1">
        <name>heme b</name>
        <dbReference type="ChEBI" id="CHEBI:60344"/>
    </cofactor>
</comment>
<dbReference type="Proteomes" id="UP001495147">
    <property type="component" value="Unassembled WGS sequence"/>
</dbReference>
<dbReference type="RefSeq" id="WP_347703370.1">
    <property type="nucleotide sequence ID" value="NZ_JBDPZD010000001.1"/>
</dbReference>
<evidence type="ECO:0000256" key="5">
    <source>
        <dbReference type="ARBA" id="ARBA00023004"/>
    </source>
</evidence>
<keyword evidence="8" id="KW-1185">Reference proteome</keyword>
<evidence type="ECO:0000256" key="3">
    <source>
        <dbReference type="ARBA" id="ARBA00022723"/>
    </source>
</evidence>
<dbReference type="InterPro" id="IPR006314">
    <property type="entry name" value="Dyp_peroxidase"/>
</dbReference>
<name>A0ABV0FX88_9BURK</name>
<dbReference type="SUPFAM" id="SSF54909">
    <property type="entry name" value="Dimeric alpha+beta barrel"/>
    <property type="match status" value="1"/>
</dbReference>